<gene>
    <name evidence="3" type="ORF">COLO4_32823</name>
</gene>
<dbReference type="PANTHER" id="PTHR33463:SF167">
    <property type="entry name" value="PUTATIVE-RELATED"/>
    <property type="match status" value="1"/>
</dbReference>
<protein>
    <submittedName>
        <fullName evidence="3">Cc-nbs-lrr resistance protein</fullName>
    </submittedName>
</protein>
<evidence type="ECO:0000313" key="4">
    <source>
        <dbReference type="Proteomes" id="UP000187203"/>
    </source>
</evidence>
<name>A0A1R3GXS8_9ROSI</name>
<proteinExistence type="predicted"/>
<evidence type="ECO:0000256" key="1">
    <source>
        <dbReference type="ARBA" id="ARBA00022821"/>
    </source>
</evidence>
<accession>A0A1R3GXS8</accession>
<keyword evidence="4" id="KW-1185">Reference proteome</keyword>
<dbReference type="InterPro" id="IPR032675">
    <property type="entry name" value="LRR_dom_sf"/>
</dbReference>
<dbReference type="InterPro" id="IPR057135">
    <property type="entry name" value="At4g27190-like_LRR"/>
</dbReference>
<keyword evidence="1" id="KW-0611">Plant defense</keyword>
<organism evidence="3 4">
    <name type="scientific">Corchorus olitorius</name>
    <dbReference type="NCBI Taxonomy" id="93759"/>
    <lineage>
        <taxon>Eukaryota</taxon>
        <taxon>Viridiplantae</taxon>
        <taxon>Streptophyta</taxon>
        <taxon>Embryophyta</taxon>
        <taxon>Tracheophyta</taxon>
        <taxon>Spermatophyta</taxon>
        <taxon>Magnoliopsida</taxon>
        <taxon>eudicotyledons</taxon>
        <taxon>Gunneridae</taxon>
        <taxon>Pentapetalae</taxon>
        <taxon>rosids</taxon>
        <taxon>malvids</taxon>
        <taxon>Malvales</taxon>
        <taxon>Malvaceae</taxon>
        <taxon>Grewioideae</taxon>
        <taxon>Apeibeae</taxon>
        <taxon>Corchorus</taxon>
    </lineage>
</organism>
<reference evidence="4" key="1">
    <citation type="submission" date="2013-09" db="EMBL/GenBank/DDBJ databases">
        <title>Corchorus olitorius genome sequencing.</title>
        <authorList>
            <person name="Alam M."/>
            <person name="Haque M.S."/>
            <person name="Islam M.S."/>
            <person name="Emdad E.M."/>
            <person name="Islam M.M."/>
            <person name="Ahmed B."/>
            <person name="Halim A."/>
            <person name="Hossen Q.M.M."/>
            <person name="Hossain M.Z."/>
            <person name="Ahmed R."/>
            <person name="Khan M.M."/>
            <person name="Islam R."/>
            <person name="Rashid M.M."/>
            <person name="Khan S.A."/>
            <person name="Rahman M.S."/>
            <person name="Alam M."/>
            <person name="Yahiya A.S."/>
            <person name="Khan M.S."/>
            <person name="Azam M.S."/>
            <person name="Haque T."/>
            <person name="Lashkar M.Z.H."/>
            <person name="Akhand A.I."/>
            <person name="Morshed G."/>
            <person name="Roy S."/>
            <person name="Uddin K.S."/>
            <person name="Rabeya T."/>
            <person name="Hossain A.S."/>
            <person name="Chowdhury A."/>
            <person name="Snigdha A.R."/>
            <person name="Mortoza M.S."/>
            <person name="Matin S.A."/>
            <person name="Hoque S.M.E."/>
            <person name="Islam M.K."/>
            <person name="Roy D.K."/>
            <person name="Haider R."/>
            <person name="Moosa M.M."/>
            <person name="Elias S.M."/>
            <person name="Hasan A.M."/>
            <person name="Jahan S."/>
            <person name="Shafiuddin M."/>
            <person name="Mahmood N."/>
            <person name="Shommy N.S."/>
        </authorList>
    </citation>
    <scope>NUCLEOTIDE SEQUENCE [LARGE SCALE GENOMIC DNA]</scope>
    <source>
        <strain evidence="4">cv. O-4</strain>
    </source>
</reference>
<feature type="non-terminal residue" evidence="3">
    <location>
        <position position="1"/>
    </location>
</feature>
<dbReference type="SUPFAM" id="SSF52058">
    <property type="entry name" value="L domain-like"/>
    <property type="match status" value="1"/>
</dbReference>
<evidence type="ECO:0000259" key="2">
    <source>
        <dbReference type="Pfam" id="PF23247"/>
    </source>
</evidence>
<sequence>ATFPNLEELKLEWNDIMREIWQGQLEAKFFCKLKVFEFIKFIPHSAALPHGFFQSLPNLEKLVVNEAPFNHIFEGLRDEEGSYGSTTLQLSELMLSKLLELTYIWKENYCESSAAFCNLTTIEVQECGKLKNLMPSSMLFANLTTLEVSDGLMNHLMSCSTAKSLTQLTKMIVIDCKMVEEIIACKCDEDEVNGGIVFSRLSFLQLSRLLNLKSFCLGDHIDIEFPALEKLIVNGCPRMEIFCQGDLSTPKLQQVQLTDYEDGENRQWEGKVTIQQMFDEKV</sequence>
<dbReference type="STRING" id="93759.A0A1R3GXS8"/>
<dbReference type="PANTHER" id="PTHR33463">
    <property type="entry name" value="NB-ARC DOMAIN-CONTAINING PROTEIN-RELATED"/>
    <property type="match status" value="1"/>
</dbReference>
<dbReference type="OrthoDB" id="984106at2759"/>
<comment type="caution">
    <text evidence="3">The sequence shown here is derived from an EMBL/GenBank/DDBJ whole genome shotgun (WGS) entry which is preliminary data.</text>
</comment>
<dbReference type="InterPro" id="IPR050905">
    <property type="entry name" value="Plant_NBS-LRR"/>
</dbReference>
<dbReference type="EMBL" id="AWUE01021239">
    <property type="protein sequence ID" value="OMO62915.1"/>
    <property type="molecule type" value="Genomic_DNA"/>
</dbReference>
<dbReference type="Proteomes" id="UP000187203">
    <property type="component" value="Unassembled WGS sequence"/>
</dbReference>
<dbReference type="Gene3D" id="3.80.10.10">
    <property type="entry name" value="Ribonuclease Inhibitor"/>
    <property type="match status" value="1"/>
</dbReference>
<evidence type="ECO:0000313" key="3">
    <source>
        <dbReference type="EMBL" id="OMO62915.1"/>
    </source>
</evidence>
<feature type="domain" description="Disease resistance protein At4g27190-like leucine-rich repeats" evidence="2">
    <location>
        <begin position="5"/>
        <end position="149"/>
    </location>
</feature>
<dbReference type="Pfam" id="PF23247">
    <property type="entry name" value="LRR_RPS2"/>
    <property type="match status" value="1"/>
</dbReference>
<dbReference type="AlphaFoldDB" id="A0A1R3GXS8"/>